<name>A0A166ZD80_9PEZI</name>
<dbReference type="AlphaFoldDB" id="A0A166ZD80"/>
<sequence>LNGLDFEDAVWISKAWKYRWPTEPHEFAPSPLNPSELGTSRRDTIGDYQTRFETAFHSTFISRTRYTPDAISIMKTSVAALAAMAFGFASAQTATKGVQQPSTSPLPSALTSHGCYNQNATTWEKYIPEQGISSGSCNDECKLVQKKNVMALNGEDCYCGDSYPPSDAIVKDSKCNFPCPFYSQEACGGVDGGLFYSVFNTGLKLVVPDDTPAATTSSSASKPTTTSAGGAVETVIETPVASSSAPTETGDSKKGGTNTAGIAAGVVVGVVVIAAIVGGAFFFVRRRRNAEIEEEHRRNAAVNAFIGGSKPPSSSGMSMSDSRMDPTLAHRRMSDGSIADNQDYSRKILRVTNA</sequence>
<protein>
    <submittedName>
        <fullName evidence="4">WSC domain containing protein</fullName>
    </submittedName>
</protein>
<keyword evidence="5" id="KW-1185">Reference proteome</keyword>
<comment type="caution">
    <text evidence="4">The sequence shown here is derived from an EMBL/GenBank/DDBJ whole genome shotgun (WGS) entry which is preliminary data.</text>
</comment>
<dbReference type="STRING" id="708197.A0A166ZD80"/>
<evidence type="ECO:0000256" key="2">
    <source>
        <dbReference type="SAM" id="Phobius"/>
    </source>
</evidence>
<dbReference type="EMBL" id="LFIV01000001">
    <property type="protein sequence ID" value="KZL78750.1"/>
    <property type="molecule type" value="Genomic_DNA"/>
</dbReference>
<feature type="transmembrane region" description="Helical" evidence="2">
    <location>
        <begin position="262"/>
        <end position="284"/>
    </location>
</feature>
<keyword evidence="2" id="KW-0812">Transmembrane</keyword>
<keyword evidence="2" id="KW-0472">Membrane</keyword>
<feature type="compositionally biased region" description="Low complexity" evidence="1">
    <location>
        <begin position="211"/>
        <end position="231"/>
    </location>
</feature>
<dbReference type="PANTHER" id="PTHR16861:SF4">
    <property type="entry name" value="SH3 DOMAIN PROTEIN (AFU_ORTHOLOGUE AFUA_1G13610)"/>
    <property type="match status" value="1"/>
</dbReference>
<organism evidence="4 5">
    <name type="scientific">Colletotrichum tofieldiae</name>
    <dbReference type="NCBI Taxonomy" id="708197"/>
    <lineage>
        <taxon>Eukaryota</taxon>
        <taxon>Fungi</taxon>
        <taxon>Dikarya</taxon>
        <taxon>Ascomycota</taxon>
        <taxon>Pezizomycotina</taxon>
        <taxon>Sordariomycetes</taxon>
        <taxon>Hypocreomycetidae</taxon>
        <taxon>Glomerellales</taxon>
        <taxon>Glomerellaceae</taxon>
        <taxon>Colletotrichum</taxon>
        <taxon>Colletotrichum spaethianum species complex</taxon>
    </lineage>
</organism>
<evidence type="ECO:0000259" key="3">
    <source>
        <dbReference type="PROSITE" id="PS51212"/>
    </source>
</evidence>
<accession>A0A166ZD80</accession>
<dbReference type="PANTHER" id="PTHR16861">
    <property type="entry name" value="GLYCOPROTEIN 38"/>
    <property type="match status" value="1"/>
</dbReference>
<dbReference type="PROSITE" id="PS51212">
    <property type="entry name" value="WSC"/>
    <property type="match status" value="1"/>
</dbReference>
<proteinExistence type="predicted"/>
<feature type="compositionally biased region" description="Polar residues" evidence="1">
    <location>
        <begin position="240"/>
        <end position="258"/>
    </location>
</feature>
<dbReference type="SMART" id="SM00321">
    <property type="entry name" value="WSC"/>
    <property type="match status" value="1"/>
</dbReference>
<feature type="domain" description="WSC" evidence="3">
    <location>
        <begin position="109"/>
        <end position="202"/>
    </location>
</feature>
<evidence type="ECO:0000313" key="4">
    <source>
        <dbReference type="EMBL" id="KZL78750.1"/>
    </source>
</evidence>
<reference evidence="4 5" key="1">
    <citation type="submission" date="2015-06" db="EMBL/GenBank/DDBJ databases">
        <title>Survival trade-offs in plant roots during colonization by closely related pathogenic and mutualistic fungi.</title>
        <authorList>
            <person name="Hacquard S."/>
            <person name="Kracher B."/>
            <person name="Hiruma K."/>
            <person name="Weinman A."/>
            <person name="Muench P."/>
            <person name="Garrido Oter R."/>
            <person name="Ver Loren van Themaat E."/>
            <person name="Dallerey J.-F."/>
            <person name="Damm U."/>
            <person name="Henrissat B."/>
            <person name="Lespinet O."/>
            <person name="Thon M."/>
            <person name="Kemen E."/>
            <person name="McHardy A.C."/>
            <person name="Schulze-Lefert P."/>
            <person name="O'Connell R.J."/>
        </authorList>
    </citation>
    <scope>NUCLEOTIDE SEQUENCE [LARGE SCALE GENOMIC DNA]</scope>
    <source>
        <strain evidence="4 5">0861</strain>
    </source>
</reference>
<dbReference type="Proteomes" id="UP000076552">
    <property type="component" value="Unassembled WGS sequence"/>
</dbReference>
<keyword evidence="2" id="KW-1133">Transmembrane helix</keyword>
<feature type="non-terminal residue" evidence="4">
    <location>
        <position position="1"/>
    </location>
</feature>
<evidence type="ECO:0000256" key="1">
    <source>
        <dbReference type="SAM" id="MobiDB-lite"/>
    </source>
</evidence>
<evidence type="ECO:0000313" key="5">
    <source>
        <dbReference type="Proteomes" id="UP000076552"/>
    </source>
</evidence>
<feature type="region of interest" description="Disordered" evidence="1">
    <location>
        <begin position="211"/>
        <end position="258"/>
    </location>
</feature>
<gene>
    <name evidence="4" type="ORF">CT0861_08944</name>
</gene>
<dbReference type="Pfam" id="PF01822">
    <property type="entry name" value="WSC"/>
    <property type="match status" value="1"/>
</dbReference>
<dbReference type="InterPro" id="IPR002889">
    <property type="entry name" value="WSC_carb-bd"/>
</dbReference>
<feature type="region of interest" description="Disordered" evidence="1">
    <location>
        <begin position="305"/>
        <end position="324"/>
    </location>
</feature>
<feature type="compositionally biased region" description="Low complexity" evidence="1">
    <location>
        <begin position="307"/>
        <end position="321"/>
    </location>
</feature>